<evidence type="ECO:0000256" key="1">
    <source>
        <dbReference type="SAM" id="MobiDB-lite"/>
    </source>
</evidence>
<sequence length="175" mass="19328">MRPESLPPTPVPGPPPTGPLQPIPAFRTADEHRPAAQEKRERRRREAPPDEHLPSPKKRRGVPHTEPPAAWRGGRRGECIPSRGIQMVALGVRVREAGVTWDVSLGCGTSWLHDVGHAWLKADPSIQPSQGRRGPAHTSPHRTPRRGGGGVAEDRSHRAAGERYYSIPWHLSVRE</sequence>
<dbReference type="Proteomes" id="UP001153269">
    <property type="component" value="Unassembled WGS sequence"/>
</dbReference>
<gene>
    <name evidence="2" type="ORF">PLEPLA_LOCUS45282</name>
</gene>
<proteinExistence type="predicted"/>
<evidence type="ECO:0000313" key="3">
    <source>
        <dbReference type="Proteomes" id="UP001153269"/>
    </source>
</evidence>
<reference evidence="2" key="1">
    <citation type="submission" date="2020-03" db="EMBL/GenBank/DDBJ databases">
        <authorList>
            <person name="Weist P."/>
        </authorList>
    </citation>
    <scope>NUCLEOTIDE SEQUENCE</scope>
</reference>
<name>A0A9N7VUK1_PLEPL</name>
<feature type="compositionally biased region" description="Pro residues" evidence="1">
    <location>
        <begin position="1"/>
        <end position="22"/>
    </location>
</feature>
<feature type="region of interest" description="Disordered" evidence="1">
    <location>
        <begin position="124"/>
        <end position="159"/>
    </location>
</feature>
<keyword evidence="3" id="KW-1185">Reference proteome</keyword>
<dbReference type="EMBL" id="CADEAL010004343">
    <property type="protein sequence ID" value="CAB1457458.1"/>
    <property type="molecule type" value="Genomic_DNA"/>
</dbReference>
<feature type="region of interest" description="Disordered" evidence="1">
    <location>
        <begin position="1"/>
        <end position="79"/>
    </location>
</feature>
<accession>A0A9N7VUK1</accession>
<feature type="compositionally biased region" description="Basic and acidic residues" evidence="1">
    <location>
        <begin position="28"/>
        <end position="54"/>
    </location>
</feature>
<comment type="caution">
    <text evidence="2">The sequence shown here is derived from an EMBL/GenBank/DDBJ whole genome shotgun (WGS) entry which is preliminary data.</text>
</comment>
<organism evidence="2 3">
    <name type="scientific">Pleuronectes platessa</name>
    <name type="common">European plaice</name>
    <dbReference type="NCBI Taxonomy" id="8262"/>
    <lineage>
        <taxon>Eukaryota</taxon>
        <taxon>Metazoa</taxon>
        <taxon>Chordata</taxon>
        <taxon>Craniata</taxon>
        <taxon>Vertebrata</taxon>
        <taxon>Euteleostomi</taxon>
        <taxon>Actinopterygii</taxon>
        <taxon>Neopterygii</taxon>
        <taxon>Teleostei</taxon>
        <taxon>Neoteleostei</taxon>
        <taxon>Acanthomorphata</taxon>
        <taxon>Carangaria</taxon>
        <taxon>Pleuronectiformes</taxon>
        <taxon>Pleuronectoidei</taxon>
        <taxon>Pleuronectidae</taxon>
        <taxon>Pleuronectes</taxon>
    </lineage>
</organism>
<protein>
    <submittedName>
        <fullName evidence="2">Uncharacterized protein</fullName>
    </submittedName>
</protein>
<dbReference type="AlphaFoldDB" id="A0A9N7VUK1"/>
<evidence type="ECO:0000313" key="2">
    <source>
        <dbReference type="EMBL" id="CAB1457458.1"/>
    </source>
</evidence>